<dbReference type="AlphaFoldDB" id="A0A5B7F0I7"/>
<dbReference type="EMBL" id="VSRR010004166">
    <property type="protein sequence ID" value="MPC38768.1"/>
    <property type="molecule type" value="Genomic_DNA"/>
</dbReference>
<comment type="caution">
    <text evidence="1">The sequence shown here is derived from an EMBL/GenBank/DDBJ whole genome shotgun (WGS) entry which is preliminary data.</text>
</comment>
<protein>
    <submittedName>
        <fullName evidence="1">Uncharacterized protein</fullName>
    </submittedName>
</protein>
<accession>A0A5B7F0I7</accession>
<dbReference type="Proteomes" id="UP000324222">
    <property type="component" value="Unassembled WGS sequence"/>
</dbReference>
<evidence type="ECO:0000313" key="2">
    <source>
        <dbReference type="Proteomes" id="UP000324222"/>
    </source>
</evidence>
<sequence length="68" mass="7215">MHTPQYSRQCGALCGRDSAWCALIPSAVQQAADAVVRGPCNDGIMLSCRDTEDPRAVSHPASSLSRAQ</sequence>
<proteinExistence type="predicted"/>
<keyword evidence="2" id="KW-1185">Reference proteome</keyword>
<evidence type="ECO:0000313" key="1">
    <source>
        <dbReference type="EMBL" id="MPC38768.1"/>
    </source>
</evidence>
<name>A0A5B7F0I7_PORTR</name>
<reference evidence="1 2" key="1">
    <citation type="submission" date="2019-05" db="EMBL/GenBank/DDBJ databases">
        <title>Another draft genome of Portunus trituberculatus and its Hox gene families provides insights of decapod evolution.</title>
        <authorList>
            <person name="Jeong J.-H."/>
            <person name="Song I."/>
            <person name="Kim S."/>
            <person name="Choi T."/>
            <person name="Kim D."/>
            <person name="Ryu S."/>
            <person name="Kim W."/>
        </authorList>
    </citation>
    <scope>NUCLEOTIDE SEQUENCE [LARGE SCALE GENOMIC DNA]</scope>
    <source>
        <tissue evidence="1">Muscle</tissue>
    </source>
</reference>
<organism evidence="1 2">
    <name type="scientific">Portunus trituberculatus</name>
    <name type="common">Swimming crab</name>
    <name type="synonym">Neptunus trituberculatus</name>
    <dbReference type="NCBI Taxonomy" id="210409"/>
    <lineage>
        <taxon>Eukaryota</taxon>
        <taxon>Metazoa</taxon>
        <taxon>Ecdysozoa</taxon>
        <taxon>Arthropoda</taxon>
        <taxon>Crustacea</taxon>
        <taxon>Multicrustacea</taxon>
        <taxon>Malacostraca</taxon>
        <taxon>Eumalacostraca</taxon>
        <taxon>Eucarida</taxon>
        <taxon>Decapoda</taxon>
        <taxon>Pleocyemata</taxon>
        <taxon>Brachyura</taxon>
        <taxon>Eubrachyura</taxon>
        <taxon>Portunoidea</taxon>
        <taxon>Portunidae</taxon>
        <taxon>Portuninae</taxon>
        <taxon>Portunus</taxon>
    </lineage>
</organism>
<gene>
    <name evidence="1" type="ORF">E2C01_032282</name>
</gene>